<dbReference type="Gene3D" id="3.10.450.50">
    <property type="match status" value="1"/>
</dbReference>
<dbReference type="Pfam" id="PF17775">
    <property type="entry name" value="YchJ_M-like"/>
    <property type="match status" value="1"/>
</dbReference>
<evidence type="ECO:0000313" key="4">
    <source>
        <dbReference type="EMBL" id="STY59591.1"/>
    </source>
</evidence>
<dbReference type="HAMAP" id="MF_00612">
    <property type="entry name" value="UPF0225"/>
    <property type="match status" value="1"/>
</dbReference>
<feature type="domain" description="YchJ-like middle NTF2-like" evidence="3">
    <location>
        <begin position="32"/>
        <end position="129"/>
    </location>
</feature>
<dbReference type="NCBIfam" id="NF002486">
    <property type="entry name" value="PRK01752.1"/>
    <property type="match status" value="1"/>
</dbReference>
<dbReference type="InterPro" id="IPR004027">
    <property type="entry name" value="SEC_C_motif"/>
</dbReference>
<dbReference type="InterPro" id="IPR023006">
    <property type="entry name" value="YchJ-like"/>
</dbReference>
<comment type="similarity">
    <text evidence="1 2">Belongs to the UPF0225 family.</text>
</comment>
<reference evidence="4 5" key="1">
    <citation type="submission" date="2018-06" db="EMBL/GenBank/DDBJ databases">
        <authorList>
            <consortium name="Pathogen Informatics"/>
            <person name="Doyle S."/>
        </authorList>
    </citation>
    <scope>NUCLEOTIDE SEQUENCE [LARGE SCALE GENOMIC DNA]</scope>
    <source>
        <strain evidence="4 5">NCTC10638</strain>
    </source>
</reference>
<evidence type="ECO:0000259" key="3">
    <source>
        <dbReference type="Pfam" id="PF17775"/>
    </source>
</evidence>
<accession>A0A378MTQ7</accession>
<organism evidence="4 5">
    <name type="scientific">Mannheimia haemolytica</name>
    <name type="common">Pasteurella haemolytica</name>
    <dbReference type="NCBI Taxonomy" id="75985"/>
    <lineage>
        <taxon>Bacteria</taxon>
        <taxon>Pseudomonadati</taxon>
        <taxon>Pseudomonadota</taxon>
        <taxon>Gammaproteobacteria</taxon>
        <taxon>Pasteurellales</taxon>
        <taxon>Pasteurellaceae</taxon>
        <taxon>Mannheimia</taxon>
    </lineage>
</organism>
<sequence>MLEKITACPCQTGKRYAECCQPFHLKQAFASTAEQLMRSRYSAYTLINIPYIVETTVPSQQKLLDQTAMKEWAENTKWVGLSVLNHLPSLSKIHSQVEFKAFFDTDEGIQAHHETSLFVQIDKRWFFVDPTVPLPHQKQHCVCGSGKKFKHCCGNYL</sequence>
<dbReference type="EMBL" id="UGPN01000002">
    <property type="protein sequence ID" value="STY59591.1"/>
    <property type="molecule type" value="Genomic_DNA"/>
</dbReference>
<name>A0A378MTQ7_MANHA</name>
<evidence type="ECO:0000256" key="2">
    <source>
        <dbReference type="HAMAP-Rule" id="MF_00612"/>
    </source>
</evidence>
<dbReference type="SUPFAM" id="SSF103642">
    <property type="entry name" value="Sec-C motif"/>
    <property type="match status" value="1"/>
</dbReference>
<proteinExistence type="inferred from homology"/>
<dbReference type="InterPro" id="IPR032710">
    <property type="entry name" value="NTF2-like_dom_sf"/>
</dbReference>
<dbReference type="STRING" id="75985.WC39_00300"/>
<evidence type="ECO:0000256" key="1">
    <source>
        <dbReference type="ARBA" id="ARBA00010839"/>
    </source>
</evidence>
<gene>
    <name evidence="4" type="primary">ychJ</name>
    <name evidence="4" type="ORF">NCTC10638_00769</name>
</gene>
<protein>
    <recommendedName>
        <fullName evidence="2">UPF0225 protein NCTC10638_00769</fullName>
    </recommendedName>
</protein>
<dbReference type="Proteomes" id="UP000254802">
    <property type="component" value="Unassembled WGS sequence"/>
</dbReference>
<evidence type="ECO:0000313" key="5">
    <source>
        <dbReference type="Proteomes" id="UP000254802"/>
    </source>
</evidence>
<dbReference type="AlphaFoldDB" id="A0A378MTQ7"/>
<dbReference type="Pfam" id="PF02810">
    <property type="entry name" value="SEC-C"/>
    <property type="match status" value="2"/>
</dbReference>
<dbReference type="InterPro" id="IPR048469">
    <property type="entry name" value="YchJ-like_M"/>
</dbReference>
<dbReference type="PANTHER" id="PTHR33747">
    <property type="entry name" value="UPF0225 PROTEIN SCO1677"/>
    <property type="match status" value="1"/>
</dbReference>
<dbReference type="SUPFAM" id="SSF54427">
    <property type="entry name" value="NTF2-like"/>
    <property type="match status" value="1"/>
</dbReference>
<dbReference type="PANTHER" id="PTHR33747:SF1">
    <property type="entry name" value="ADENYLATE CYCLASE-ASSOCIATED CAP C-TERMINAL DOMAIN-CONTAINING PROTEIN"/>
    <property type="match status" value="1"/>
</dbReference>